<dbReference type="InterPro" id="IPR005545">
    <property type="entry name" value="YCII"/>
</dbReference>
<dbReference type="PANTHER" id="PTHR33606:SF3">
    <property type="entry name" value="PROTEIN YCII"/>
    <property type="match status" value="1"/>
</dbReference>
<dbReference type="PANTHER" id="PTHR33606">
    <property type="entry name" value="PROTEIN YCII"/>
    <property type="match status" value="1"/>
</dbReference>
<reference evidence="3" key="1">
    <citation type="submission" date="2020-03" db="EMBL/GenBank/DDBJ databases">
        <title>Genome of Pelagibius litoralis DSM 21314T.</title>
        <authorList>
            <person name="Wang G."/>
        </authorList>
    </citation>
    <scope>NUCLEOTIDE SEQUENCE</scope>
    <source>
        <strain evidence="3">DSM 21314</strain>
    </source>
</reference>
<comment type="similarity">
    <text evidence="1">Belongs to the YciI family.</text>
</comment>
<gene>
    <name evidence="3" type="ORF">HBA54_20800</name>
</gene>
<keyword evidence="4" id="KW-1185">Reference proteome</keyword>
<sequence length="92" mass="10008">MTFVLYCVDKAEHGHVRAENRPAHLDYLNSNLDRIVIAGPMTSDDGKTVKGSVIVVNDAERAAAEAFAENDPYAKAGLFESVTITAYKKVLP</sequence>
<dbReference type="SUPFAM" id="SSF54909">
    <property type="entry name" value="Dimeric alpha+beta barrel"/>
    <property type="match status" value="1"/>
</dbReference>
<proteinExistence type="inferred from homology"/>
<feature type="domain" description="YCII-related" evidence="2">
    <location>
        <begin position="1"/>
        <end position="86"/>
    </location>
</feature>
<dbReference type="AlphaFoldDB" id="A0A967F0S3"/>
<dbReference type="InterPro" id="IPR051807">
    <property type="entry name" value="Sec-metab_biosynth-assoc"/>
</dbReference>
<evidence type="ECO:0000256" key="1">
    <source>
        <dbReference type="ARBA" id="ARBA00007689"/>
    </source>
</evidence>
<evidence type="ECO:0000313" key="4">
    <source>
        <dbReference type="Proteomes" id="UP000761264"/>
    </source>
</evidence>
<comment type="caution">
    <text evidence="3">The sequence shown here is derived from an EMBL/GenBank/DDBJ whole genome shotgun (WGS) entry which is preliminary data.</text>
</comment>
<organism evidence="3 4">
    <name type="scientific">Pelagibius litoralis</name>
    <dbReference type="NCBI Taxonomy" id="374515"/>
    <lineage>
        <taxon>Bacteria</taxon>
        <taxon>Pseudomonadati</taxon>
        <taxon>Pseudomonadota</taxon>
        <taxon>Alphaproteobacteria</taxon>
        <taxon>Rhodospirillales</taxon>
        <taxon>Rhodovibrionaceae</taxon>
        <taxon>Pelagibius</taxon>
    </lineage>
</organism>
<dbReference type="Gene3D" id="3.30.70.1060">
    <property type="entry name" value="Dimeric alpha+beta barrel"/>
    <property type="match status" value="1"/>
</dbReference>
<evidence type="ECO:0000259" key="2">
    <source>
        <dbReference type="Pfam" id="PF03795"/>
    </source>
</evidence>
<dbReference type="Pfam" id="PF03795">
    <property type="entry name" value="YCII"/>
    <property type="match status" value="1"/>
</dbReference>
<accession>A0A967F0S3</accession>
<dbReference type="InterPro" id="IPR011008">
    <property type="entry name" value="Dimeric_a/b-barrel"/>
</dbReference>
<name>A0A967F0S3_9PROT</name>
<evidence type="ECO:0000313" key="3">
    <source>
        <dbReference type="EMBL" id="NIA71043.1"/>
    </source>
</evidence>
<protein>
    <submittedName>
        <fullName evidence="3">YciI family protein</fullName>
    </submittedName>
</protein>
<dbReference type="Proteomes" id="UP000761264">
    <property type="component" value="Unassembled WGS sequence"/>
</dbReference>
<dbReference type="RefSeq" id="WP_167228269.1">
    <property type="nucleotide sequence ID" value="NZ_JAAQPH010000018.1"/>
</dbReference>
<dbReference type="EMBL" id="JAAQPH010000018">
    <property type="protein sequence ID" value="NIA71043.1"/>
    <property type="molecule type" value="Genomic_DNA"/>
</dbReference>